<evidence type="ECO:0000313" key="2">
    <source>
        <dbReference type="Proteomes" id="UP001176941"/>
    </source>
</evidence>
<proteinExistence type="predicted"/>
<name>A0ABN8ZV33_RANTA</name>
<sequence length="100" mass="10784">MPGCPPAPPFLPGTLKASRRFAPCGLAPAGPGAPSAVPDFCLGLACKEPFPELPQSPSPNYPRWWSSCFKPCRAWAQVGRQVLLLYQPPHWHLVVFSCAG</sequence>
<evidence type="ECO:0000313" key="1">
    <source>
        <dbReference type="EMBL" id="CAI9176041.1"/>
    </source>
</evidence>
<keyword evidence="2" id="KW-1185">Reference proteome</keyword>
<dbReference type="EMBL" id="OX459941">
    <property type="protein sequence ID" value="CAI9176041.1"/>
    <property type="molecule type" value="Genomic_DNA"/>
</dbReference>
<reference evidence="1" key="1">
    <citation type="submission" date="2023-04" db="EMBL/GenBank/DDBJ databases">
        <authorList>
            <consortium name="ELIXIR-Norway"/>
        </authorList>
    </citation>
    <scope>NUCLEOTIDE SEQUENCE [LARGE SCALE GENOMIC DNA]</scope>
</reference>
<dbReference type="Proteomes" id="UP001176941">
    <property type="component" value="Chromosome 5"/>
</dbReference>
<protein>
    <submittedName>
        <fullName evidence="1">Uncharacterized protein</fullName>
    </submittedName>
</protein>
<accession>A0ABN8ZV33</accession>
<gene>
    <name evidence="1" type="ORF">MRATA1EN1_LOCUS25003</name>
</gene>
<organism evidence="1 2">
    <name type="scientific">Rangifer tarandus platyrhynchus</name>
    <name type="common">Svalbard reindeer</name>
    <dbReference type="NCBI Taxonomy" id="3082113"/>
    <lineage>
        <taxon>Eukaryota</taxon>
        <taxon>Metazoa</taxon>
        <taxon>Chordata</taxon>
        <taxon>Craniata</taxon>
        <taxon>Vertebrata</taxon>
        <taxon>Euteleostomi</taxon>
        <taxon>Mammalia</taxon>
        <taxon>Eutheria</taxon>
        <taxon>Laurasiatheria</taxon>
        <taxon>Artiodactyla</taxon>
        <taxon>Ruminantia</taxon>
        <taxon>Pecora</taxon>
        <taxon>Cervidae</taxon>
        <taxon>Odocoileinae</taxon>
        <taxon>Rangifer</taxon>
    </lineage>
</organism>